<feature type="region of interest" description="Disordered" evidence="1">
    <location>
        <begin position="172"/>
        <end position="197"/>
    </location>
</feature>
<name>A0A418Q8P4_9CORY</name>
<evidence type="ECO:0000256" key="1">
    <source>
        <dbReference type="SAM" id="MobiDB-lite"/>
    </source>
</evidence>
<accession>A0A418Q8P4</accession>
<dbReference type="NCBIfam" id="TIGR03083">
    <property type="entry name" value="maleylpyruvate isomerase family mycothiol-dependent enzyme"/>
    <property type="match status" value="1"/>
</dbReference>
<feature type="region of interest" description="Disordered" evidence="1">
    <location>
        <begin position="1"/>
        <end position="26"/>
    </location>
</feature>
<dbReference type="InterPro" id="IPR034660">
    <property type="entry name" value="DinB/YfiT-like"/>
</dbReference>
<sequence>MTSDNRHNGHNSPGPPSVRSATTAQRERQQLADLLLSLGPDKPTLCEGWNTRDLAVHLVLREYRPDATAGMFISSLSGHLDKKTAEYEKKPYAELVEAYRSGPPVWNPMRLGDKFINAAENFVHHEDARRGGGEYTPRDLPAEERDELWKVVRQVSRFFLRDSTVHVILERTDAASSSSSSSSSSSTPSASNPVHRAGANASAEVRVAGEAGELLLWLFGRDDAAQVEITESEPGAKDGVVKRVA</sequence>
<dbReference type="AlphaFoldDB" id="A0A418Q8P4"/>
<dbReference type="OrthoDB" id="3268903at2"/>
<dbReference type="STRING" id="1451189.CFAL_06285"/>
<evidence type="ECO:0000313" key="2">
    <source>
        <dbReference type="EMBL" id="RIX35828.1"/>
    </source>
</evidence>
<gene>
    <name evidence="2" type="ORF">D3M95_04635</name>
</gene>
<dbReference type="InterPro" id="IPR017517">
    <property type="entry name" value="Maleyloyr_isom"/>
</dbReference>
<proteinExistence type="predicted"/>
<dbReference type="NCBIfam" id="TIGR03085">
    <property type="entry name" value="TIGR03085 family metal-binding protein"/>
    <property type="match status" value="1"/>
</dbReference>
<reference evidence="2 3" key="1">
    <citation type="submission" date="2018-09" db="EMBL/GenBank/DDBJ databases">
        <title>Optimization and identification of Corynebacterium falsenii FN1-14 from fish paste.</title>
        <authorList>
            <person name="Daroonpunt R."/>
            <person name="Tanasupawat S."/>
        </authorList>
    </citation>
    <scope>NUCLEOTIDE SEQUENCE [LARGE SCALE GENOMIC DNA]</scope>
    <source>
        <strain evidence="2 3">FN1-14</strain>
    </source>
</reference>
<dbReference type="InterPro" id="IPR017519">
    <property type="entry name" value="CHP03085"/>
</dbReference>
<dbReference type="SUPFAM" id="SSF109854">
    <property type="entry name" value="DinB/YfiT-like putative metalloenzymes"/>
    <property type="match status" value="1"/>
</dbReference>
<feature type="compositionally biased region" description="Low complexity" evidence="1">
    <location>
        <begin position="174"/>
        <end position="191"/>
    </location>
</feature>
<dbReference type="RefSeq" id="WP_119664563.1">
    <property type="nucleotide sequence ID" value="NZ_QXJK01000003.1"/>
</dbReference>
<organism evidence="2 3">
    <name type="scientific">Corynebacterium falsenii</name>
    <dbReference type="NCBI Taxonomy" id="108486"/>
    <lineage>
        <taxon>Bacteria</taxon>
        <taxon>Bacillati</taxon>
        <taxon>Actinomycetota</taxon>
        <taxon>Actinomycetes</taxon>
        <taxon>Mycobacteriales</taxon>
        <taxon>Corynebacteriaceae</taxon>
        <taxon>Corynebacterium</taxon>
    </lineage>
</organism>
<dbReference type="EMBL" id="QXJK01000003">
    <property type="protein sequence ID" value="RIX35828.1"/>
    <property type="molecule type" value="Genomic_DNA"/>
</dbReference>
<keyword evidence="3" id="KW-1185">Reference proteome</keyword>
<protein>
    <submittedName>
        <fullName evidence="2">TIGR03085 family protein</fullName>
    </submittedName>
</protein>
<dbReference type="Proteomes" id="UP000285278">
    <property type="component" value="Unassembled WGS sequence"/>
</dbReference>
<comment type="caution">
    <text evidence="2">The sequence shown here is derived from an EMBL/GenBank/DDBJ whole genome shotgun (WGS) entry which is preliminary data.</text>
</comment>
<evidence type="ECO:0000313" key="3">
    <source>
        <dbReference type="Proteomes" id="UP000285278"/>
    </source>
</evidence>